<dbReference type="PROSITE" id="PS51166">
    <property type="entry name" value="CBM20"/>
    <property type="match status" value="1"/>
</dbReference>
<dbReference type="EMBL" id="SCFB01000005">
    <property type="protein sequence ID" value="RZI46102.1"/>
    <property type="molecule type" value="Genomic_DNA"/>
</dbReference>
<dbReference type="InterPro" id="IPR038765">
    <property type="entry name" value="Papain-like_cys_pep_sf"/>
</dbReference>
<dbReference type="Proteomes" id="UP000293550">
    <property type="component" value="Unassembled WGS sequence"/>
</dbReference>
<protein>
    <recommendedName>
        <fullName evidence="2">CBM20 domain-containing protein</fullName>
    </recommendedName>
</protein>
<comment type="caution">
    <text evidence="3">The sequence shown here is derived from an EMBL/GenBank/DDBJ whole genome shotgun (WGS) entry which is preliminary data.</text>
</comment>
<dbReference type="SMART" id="SM01065">
    <property type="entry name" value="CBM_2"/>
    <property type="match status" value="1"/>
</dbReference>
<keyword evidence="1" id="KW-0732">Signal</keyword>
<gene>
    <name evidence="3" type="ORF">EQU50_03990</name>
</gene>
<dbReference type="PANTHER" id="PTHR15048:SF0">
    <property type="entry name" value="STARCH-BINDING DOMAIN-CONTAINING PROTEIN 1"/>
    <property type="match status" value="1"/>
</dbReference>
<dbReference type="GO" id="GO:0008234">
    <property type="term" value="F:cysteine-type peptidase activity"/>
    <property type="evidence" value="ECO:0007669"/>
    <property type="project" value="InterPro"/>
</dbReference>
<reference evidence="3 4" key="1">
    <citation type="submission" date="2018-10" db="EMBL/GenBank/DDBJ databases">
        <title>An updated phylogeny of the Alphaproteobacteria reveals that the parasitic Rickettsiales and Holosporales have independent origins.</title>
        <authorList>
            <person name="Munoz-Gomez S.A."/>
            <person name="Hess S."/>
            <person name="Burger G."/>
            <person name="Lang B.F."/>
            <person name="Susko E."/>
            <person name="Slamovits C.H."/>
            <person name="Roger A.J."/>
        </authorList>
    </citation>
    <scope>NUCLEOTIDE SEQUENCE [LARGE SCALE GENOMIC DNA]</scope>
    <source>
        <strain evidence="3">HOLO01</strain>
    </source>
</reference>
<dbReference type="InterPro" id="IPR025660">
    <property type="entry name" value="Pept_his_AS"/>
</dbReference>
<dbReference type="CDD" id="cd02619">
    <property type="entry name" value="Peptidase_C1"/>
    <property type="match status" value="1"/>
</dbReference>
<dbReference type="PROSITE" id="PS00639">
    <property type="entry name" value="THIOL_PROTEASE_HIS"/>
    <property type="match status" value="1"/>
</dbReference>
<keyword evidence="4" id="KW-1185">Reference proteome</keyword>
<evidence type="ECO:0000313" key="4">
    <source>
        <dbReference type="Proteomes" id="UP000293550"/>
    </source>
</evidence>
<dbReference type="PANTHER" id="PTHR15048">
    <property type="entry name" value="STARCH-BINDING DOMAIN-CONTAINING PROTEIN 1"/>
    <property type="match status" value="1"/>
</dbReference>
<accession>A0A4Q7DHC0</accession>
<dbReference type="SUPFAM" id="SSF54001">
    <property type="entry name" value="Cysteine proteinases"/>
    <property type="match status" value="1"/>
</dbReference>
<dbReference type="InterPro" id="IPR002044">
    <property type="entry name" value="CBM20"/>
</dbReference>
<organism evidence="3 4">
    <name type="scientific">Candidatus Finniella inopinata</name>
    <dbReference type="NCBI Taxonomy" id="1696036"/>
    <lineage>
        <taxon>Bacteria</taxon>
        <taxon>Pseudomonadati</taxon>
        <taxon>Pseudomonadota</taxon>
        <taxon>Alphaproteobacteria</taxon>
        <taxon>Holosporales</taxon>
        <taxon>Candidatus Paracaedibacteraceae</taxon>
        <taxon>Candidatus Finniella</taxon>
    </lineage>
</organism>
<feature type="domain" description="CBM20" evidence="2">
    <location>
        <begin position="340"/>
        <end position="439"/>
    </location>
</feature>
<evidence type="ECO:0000259" key="2">
    <source>
        <dbReference type="PROSITE" id="PS51166"/>
    </source>
</evidence>
<evidence type="ECO:0000256" key="1">
    <source>
        <dbReference type="SAM" id="SignalP"/>
    </source>
</evidence>
<dbReference type="Pfam" id="PF00112">
    <property type="entry name" value="Peptidase_C1"/>
    <property type="match status" value="1"/>
</dbReference>
<dbReference type="GO" id="GO:0016020">
    <property type="term" value="C:membrane"/>
    <property type="evidence" value="ECO:0007669"/>
    <property type="project" value="TreeGrafter"/>
</dbReference>
<sequence>MILSKTSMTLALLLVSTSISFASVEHETAASHKTSIHGHKYNLVRDKDRPHILAALSNHPAAEKGKTVMAAFKSAPATLPTSWDIRTAIPNAATCFTPYDQGQLGSCTANAAAGALHYKNLLAQAQASIKGTTTPSYPTPSRMFIYYNERSADGGGVTQDVGASIADSILAISNYGAPSESGKTPPFGSAWPYSDITSGKNPPFTVKPSDLCYSAALADMDLDTGVASIAQDDNVVTNFKKALIANNPVLIGIDVYDSFESDAVAATGIVPMPDTSIEDILGGHGLMVVGYNTNPKAPNTFTVRNSWGTGWGDKGYCYIPYDYFTLENGLASDFWSVGKVGAKKATPVKFSVKTTTSYGQNVYVSGNTPELGCWDTAQAMLLSSQNYPTWTGSVTVPSGQTIQYKYIKKNGNKVQWLGGENLSHNHSATNENLASFTWM</sequence>
<dbReference type="InterPro" id="IPR013784">
    <property type="entry name" value="Carb-bd-like_fold"/>
</dbReference>
<dbReference type="SMART" id="SM00645">
    <property type="entry name" value="Pept_C1"/>
    <property type="match status" value="1"/>
</dbReference>
<name>A0A4Q7DHC0_9PROT</name>
<feature type="chain" id="PRO_5020431132" description="CBM20 domain-containing protein" evidence="1">
    <location>
        <begin position="23"/>
        <end position="439"/>
    </location>
</feature>
<dbReference type="Gene3D" id="3.90.70.10">
    <property type="entry name" value="Cysteine proteinases"/>
    <property type="match status" value="1"/>
</dbReference>
<dbReference type="Pfam" id="PF00686">
    <property type="entry name" value="CBM_20"/>
    <property type="match status" value="1"/>
</dbReference>
<evidence type="ECO:0000313" key="3">
    <source>
        <dbReference type="EMBL" id="RZI46102.1"/>
    </source>
</evidence>
<dbReference type="AlphaFoldDB" id="A0A4Q7DHC0"/>
<feature type="signal peptide" evidence="1">
    <location>
        <begin position="1"/>
        <end position="22"/>
    </location>
</feature>
<dbReference type="GO" id="GO:0006508">
    <property type="term" value="P:proteolysis"/>
    <property type="evidence" value="ECO:0007669"/>
    <property type="project" value="InterPro"/>
</dbReference>
<dbReference type="OrthoDB" id="1491023at2"/>
<proteinExistence type="predicted"/>
<dbReference type="GO" id="GO:2001070">
    <property type="term" value="F:starch binding"/>
    <property type="evidence" value="ECO:0007669"/>
    <property type="project" value="InterPro"/>
</dbReference>
<dbReference type="Gene3D" id="2.60.40.10">
    <property type="entry name" value="Immunoglobulins"/>
    <property type="match status" value="1"/>
</dbReference>
<dbReference type="SUPFAM" id="SSF49452">
    <property type="entry name" value="Starch-binding domain-like"/>
    <property type="match status" value="1"/>
</dbReference>
<dbReference type="InterPro" id="IPR013783">
    <property type="entry name" value="Ig-like_fold"/>
</dbReference>
<dbReference type="InterPro" id="IPR000668">
    <property type="entry name" value="Peptidase_C1A_C"/>
</dbReference>
<dbReference type="RefSeq" id="WP_130153856.1">
    <property type="nucleotide sequence ID" value="NZ_SCFB01000005.1"/>
</dbReference>